<sequence>MPNSKSPRLWNVAAAIFLGFSANQRVMRFKDDNLAPSILWGATALVVGVLVWALWNYKKPPGWLIPRTFALSAVPILMLYLVAQSWTSFWVGLMLTVILTLIFSGFLQPYEDSNKRTNKARH</sequence>
<feature type="transmembrane region" description="Helical" evidence="1">
    <location>
        <begin position="38"/>
        <end position="57"/>
    </location>
</feature>
<dbReference type="RefSeq" id="WP_096458344.1">
    <property type="nucleotide sequence ID" value="NZ_AP017369.1"/>
</dbReference>
<organism evidence="2 3">
    <name type="scientific">Corynebacterium suranareeae</name>
    <dbReference type="NCBI Taxonomy" id="2506452"/>
    <lineage>
        <taxon>Bacteria</taxon>
        <taxon>Bacillati</taxon>
        <taxon>Actinomycetota</taxon>
        <taxon>Actinomycetes</taxon>
        <taxon>Mycobacteriales</taxon>
        <taxon>Corynebacteriaceae</taxon>
        <taxon>Corynebacterium</taxon>
    </lineage>
</organism>
<accession>A0A169S388</accession>
<gene>
    <name evidence="2" type="ORF">N24_2740</name>
</gene>
<dbReference type="EMBL" id="AP017369">
    <property type="protein sequence ID" value="BAU97002.1"/>
    <property type="molecule type" value="Genomic_DNA"/>
</dbReference>
<evidence type="ECO:0000313" key="2">
    <source>
        <dbReference type="EMBL" id="BAU97002.1"/>
    </source>
</evidence>
<keyword evidence="3" id="KW-1185">Reference proteome</keyword>
<name>A0A169S388_9CORY</name>
<protein>
    <submittedName>
        <fullName evidence="2">Uncharacterized protein</fullName>
    </submittedName>
</protein>
<dbReference type="Proteomes" id="UP000218244">
    <property type="component" value="Chromosome"/>
</dbReference>
<evidence type="ECO:0000256" key="1">
    <source>
        <dbReference type="SAM" id="Phobius"/>
    </source>
</evidence>
<dbReference type="KEGG" id="csur:N24_2740"/>
<feature type="transmembrane region" description="Helical" evidence="1">
    <location>
        <begin position="64"/>
        <end position="83"/>
    </location>
</feature>
<feature type="transmembrane region" description="Helical" evidence="1">
    <location>
        <begin position="89"/>
        <end position="107"/>
    </location>
</feature>
<keyword evidence="1" id="KW-0812">Transmembrane</keyword>
<keyword evidence="1" id="KW-0472">Membrane</keyword>
<keyword evidence="1" id="KW-1133">Transmembrane helix</keyword>
<proteinExistence type="predicted"/>
<reference evidence="2 3" key="1">
    <citation type="submission" date="2016-02" db="EMBL/GenBank/DDBJ databases">
        <title>Corynebacterium glutamicum N24 whole genome sequencing project.</title>
        <authorList>
            <person name="Matsutani M."/>
            <person name="Nangtapong N."/>
            <person name="Yakushi T."/>
            <person name="Matsushita K."/>
        </authorList>
    </citation>
    <scope>NUCLEOTIDE SEQUENCE [LARGE SCALE GENOMIC DNA]</scope>
    <source>
        <strain evidence="2 3">N24</strain>
    </source>
</reference>
<dbReference type="AlphaFoldDB" id="A0A169S388"/>
<evidence type="ECO:0000313" key="3">
    <source>
        <dbReference type="Proteomes" id="UP000218244"/>
    </source>
</evidence>